<proteinExistence type="predicted"/>
<gene>
    <name evidence="2" type="ORF">BDY17DRAFT_322129</name>
</gene>
<feature type="compositionally biased region" description="Pro residues" evidence="1">
    <location>
        <begin position="115"/>
        <end position="125"/>
    </location>
</feature>
<feature type="compositionally biased region" description="Low complexity" evidence="1">
    <location>
        <begin position="96"/>
        <end position="114"/>
    </location>
</feature>
<feature type="compositionally biased region" description="Basic residues" evidence="1">
    <location>
        <begin position="354"/>
        <end position="363"/>
    </location>
</feature>
<feature type="compositionally biased region" description="Basic and acidic residues" evidence="1">
    <location>
        <begin position="208"/>
        <end position="218"/>
    </location>
</feature>
<keyword evidence="3" id="KW-1185">Reference proteome</keyword>
<feature type="compositionally biased region" description="Low complexity" evidence="1">
    <location>
        <begin position="367"/>
        <end position="379"/>
    </location>
</feature>
<dbReference type="EMBL" id="MU001633">
    <property type="protein sequence ID" value="KAF2485267.1"/>
    <property type="molecule type" value="Genomic_DNA"/>
</dbReference>
<accession>A0A6A6Q1F6</accession>
<protein>
    <submittedName>
        <fullName evidence="2">Uncharacterized protein</fullName>
    </submittedName>
</protein>
<feature type="region of interest" description="Disordered" evidence="1">
    <location>
        <begin position="95"/>
        <end position="454"/>
    </location>
</feature>
<dbReference type="GeneID" id="54477760"/>
<organism evidence="2 3">
    <name type="scientific">Neohortaea acidophila</name>
    <dbReference type="NCBI Taxonomy" id="245834"/>
    <lineage>
        <taxon>Eukaryota</taxon>
        <taxon>Fungi</taxon>
        <taxon>Dikarya</taxon>
        <taxon>Ascomycota</taxon>
        <taxon>Pezizomycotina</taxon>
        <taxon>Dothideomycetes</taxon>
        <taxon>Dothideomycetidae</taxon>
        <taxon>Mycosphaerellales</taxon>
        <taxon>Teratosphaeriaceae</taxon>
        <taxon>Neohortaea</taxon>
    </lineage>
</organism>
<feature type="compositionally biased region" description="Low complexity" evidence="1">
    <location>
        <begin position="168"/>
        <end position="187"/>
    </location>
</feature>
<feature type="compositionally biased region" description="Basic and acidic residues" evidence="1">
    <location>
        <begin position="244"/>
        <end position="262"/>
    </location>
</feature>
<reference evidence="2" key="1">
    <citation type="journal article" date="2020" name="Stud. Mycol.">
        <title>101 Dothideomycetes genomes: a test case for predicting lifestyles and emergence of pathogens.</title>
        <authorList>
            <person name="Haridas S."/>
            <person name="Albert R."/>
            <person name="Binder M."/>
            <person name="Bloem J."/>
            <person name="Labutti K."/>
            <person name="Salamov A."/>
            <person name="Andreopoulos B."/>
            <person name="Baker S."/>
            <person name="Barry K."/>
            <person name="Bills G."/>
            <person name="Bluhm B."/>
            <person name="Cannon C."/>
            <person name="Castanera R."/>
            <person name="Culley D."/>
            <person name="Daum C."/>
            <person name="Ezra D."/>
            <person name="Gonzalez J."/>
            <person name="Henrissat B."/>
            <person name="Kuo A."/>
            <person name="Liang C."/>
            <person name="Lipzen A."/>
            <person name="Lutzoni F."/>
            <person name="Magnuson J."/>
            <person name="Mondo S."/>
            <person name="Nolan M."/>
            <person name="Ohm R."/>
            <person name="Pangilinan J."/>
            <person name="Park H.-J."/>
            <person name="Ramirez L."/>
            <person name="Alfaro M."/>
            <person name="Sun H."/>
            <person name="Tritt A."/>
            <person name="Yoshinaga Y."/>
            <person name="Zwiers L.-H."/>
            <person name="Turgeon B."/>
            <person name="Goodwin S."/>
            <person name="Spatafora J."/>
            <person name="Crous P."/>
            <person name="Grigoriev I."/>
        </authorList>
    </citation>
    <scope>NUCLEOTIDE SEQUENCE</scope>
    <source>
        <strain evidence="2">CBS 113389</strain>
    </source>
</reference>
<evidence type="ECO:0000313" key="3">
    <source>
        <dbReference type="Proteomes" id="UP000799767"/>
    </source>
</evidence>
<dbReference type="RefSeq" id="XP_033591836.1">
    <property type="nucleotide sequence ID" value="XM_033736758.1"/>
</dbReference>
<feature type="compositionally biased region" description="Polar residues" evidence="1">
    <location>
        <begin position="232"/>
        <end position="243"/>
    </location>
</feature>
<feature type="compositionally biased region" description="Low complexity" evidence="1">
    <location>
        <begin position="334"/>
        <end position="353"/>
    </location>
</feature>
<sequence>MDDLSFEAGVEEIESFYDHLDLSLDLDMQDNASSPPGAEGGEVVAALHSATPGPELSLEAPSASANHLSTPVDLIHLHQRELVADLDTNDQIAQHSAAVDPPASSPPSLAAPQPTKSPNPVPPSPVNIAPSCPSLFASGHSPSHNHGETSPDLPGAAPIAQEPEKTSPPTTQPTHAFHTPHPAPTQAEPNTTEMLEGPSSGAGSKHSLMHEMRAEELRYLPSGDVAAPSHSGRAQQTVSPTDTTIEKDESTLERHQVDRNSDSEGDDGSSSPVNLSARLRKVAEEKSDVSSTPATIDAAKHAELNAASKDQQPHKEEMTYAAIKPQGKKRKRSPSPQSPTEQQPAPQTSTQTSKTKKAKKQPKKSTTEPTDPTTTATIPDEAKQRKAPRNSLGRKELQTLLSGWPHVEPPQIDDGDGGNGFAPSQGRTRAQKLLAKEREPNAGMAAKARHRKGS</sequence>
<dbReference type="AlphaFoldDB" id="A0A6A6Q1F6"/>
<evidence type="ECO:0000313" key="2">
    <source>
        <dbReference type="EMBL" id="KAF2485267.1"/>
    </source>
</evidence>
<dbReference type="Proteomes" id="UP000799767">
    <property type="component" value="Unassembled WGS sequence"/>
</dbReference>
<name>A0A6A6Q1F6_9PEZI</name>
<evidence type="ECO:0000256" key="1">
    <source>
        <dbReference type="SAM" id="MobiDB-lite"/>
    </source>
</evidence>